<dbReference type="AlphaFoldDB" id="A0A377PI44"/>
<evidence type="ECO:0000313" key="3">
    <source>
        <dbReference type="Proteomes" id="UP000254821"/>
    </source>
</evidence>
<proteinExistence type="predicted"/>
<feature type="signal peptide" evidence="1">
    <location>
        <begin position="1"/>
        <end position="23"/>
    </location>
</feature>
<gene>
    <name evidence="2" type="ORF">NCTC8105_01998</name>
</gene>
<keyword evidence="1" id="KW-0732">Signal</keyword>
<evidence type="ECO:0000313" key="2">
    <source>
        <dbReference type="EMBL" id="STQ79900.1"/>
    </source>
</evidence>
<dbReference type="Proteomes" id="UP000254821">
    <property type="component" value="Unassembled WGS sequence"/>
</dbReference>
<organism evidence="2 3">
    <name type="scientific">Hafnia alvei</name>
    <dbReference type="NCBI Taxonomy" id="569"/>
    <lineage>
        <taxon>Bacteria</taxon>
        <taxon>Pseudomonadati</taxon>
        <taxon>Pseudomonadota</taxon>
        <taxon>Gammaproteobacteria</taxon>
        <taxon>Enterobacterales</taxon>
        <taxon>Hafniaceae</taxon>
        <taxon>Hafnia</taxon>
    </lineage>
</organism>
<evidence type="ECO:0008006" key="4">
    <source>
        <dbReference type="Google" id="ProtNLM"/>
    </source>
</evidence>
<dbReference type="RefSeq" id="WP_051874118.1">
    <property type="nucleotide sequence ID" value="NZ_JAOWMB010000014.1"/>
</dbReference>
<accession>A0A377PI44</accession>
<protein>
    <recommendedName>
        <fullName evidence="4">Fimbrial protein</fullName>
    </recommendedName>
</protein>
<name>A0A377PI44_HAFAL</name>
<evidence type="ECO:0000256" key="1">
    <source>
        <dbReference type="SAM" id="SignalP"/>
    </source>
</evidence>
<reference evidence="2 3" key="1">
    <citation type="submission" date="2018-06" db="EMBL/GenBank/DDBJ databases">
        <authorList>
            <consortium name="Pathogen Informatics"/>
            <person name="Doyle S."/>
        </authorList>
    </citation>
    <scope>NUCLEOTIDE SEQUENCE [LARGE SCALE GENOMIC DNA]</scope>
    <source>
        <strain evidence="2 3">NCTC8105</strain>
    </source>
</reference>
<feature type="chain" id="PRO_5016573040" description="Fimbrial protein" evidence="1">
    <location>
        <begin position="24"/>
        <end position="59"/>
    </location>
</feature>
<dbReference type="EMBL" id="UGHP01000001">
    <property type="protein sequence ID" value="STQ79900.1"/>
    <property type="molecule type" value="Genomic_DNA"/>
</dbReference>
<sequence length="59" mass="6141">MRAIIAVIIILLGGGFLSFSASAATTHDCTLTKPIIVNYGTVSSVVVSSTPQSQTFNIK</sequence>